<feature type="domain" description="Enoyl reductase (ER)" evidence="20">
    <location>
        <begin position="308"/>
        <end position="606"/>
    </location>
</feature>
<proteinExistence type="inferred from homology"/>
<evidence type="ECO:0000256" key="7">
    <source>
        <dbReference type="ARBA" id="ARBA00022857"/>
    </source>
</evidence>
<evidence type="ECO:0000259" key="20">
    <source>
        <dbReference type="SMART" id="SM00829"/>
    </source>
</evidence>
<dbReference type="PANTHER" id="PTHR43981:SF2">
    <property type="entry name" value="ENOYL-[ACYL-CARRIER-PROTEIN] REDUCTASE, MITOCHONDRIAL"/>
    <property type="match status" value="1"/>
</dbReference>
<evidence type="ECO:0000256" key="11">
    <source>
        <dbReference type="ARBA" id="ARBA00023128"/>
    </source>
</evidence>
<dbReference type="SUPFAM" id="SSF50129">
    <property type="entry name" value="GroES-like"/>
    <property type="match status" value="1"/>
</dbReference>
<keyword evidence="8" id="KW-0809">Transit peptide</keyword>
<keyword evidence="9" id="KW-0560">Oxidoreductase</keyword>
<dbReference type="PROSITE" id="PS00166">
    <property type="entry name" value="ENOYL_COA_HYDRATASE"/>
    <property type="match status" value="1"/>
</dbReference>
<keyword evidence="10" id="KW-0443">Lipid metabolism</keyword>
<evidence type="ECO:0000256" key="6">
    <source>
        <dbReference type="ARBA" id="ARBA00022832"/>
    </source>
</evidence>
<dbReference type="InterPro" id="IPR013149">
    <property type="entry name" value="ADH-like_C"/>
</dbReference>
<dbReference type="PANTHER" id="PTHR43981">
    <property type="entry name" value="ENOYL-[ACYL-CARRIER-PROTEIN] REDUCTASE, MITOCHONDRIAL"/>
    <property type="match status" value="1"/>
</dbReference>
<dbReference type="InterPro" id="IPR001753">
    <property type="entry name" value="Enoyl-CoA_hydra/iso"/>
</dbReference>
<dbReference type="InterPro" id="IPR018376">
    <property type="entry name" value="Enoyl-CoA_hyd/isom_CS"/>
</dbReference>
<keyword evidence="12" id="KW-0275">Fatty acid biosynthesis</keyword>
<keyword evidence="6" id="KW-0276">Fatty acid metabolism</keyword>
<comment type="catalytic activity">
    <reaction evidence="17">
        <text>a 2,3-saturated acyl-[ACP] + NADP(+) = a (2E)-enoyl-[ACP] + NADPH + H(+)</text>
        <dbReference type="Rhea" id="RHEA:22564"/>
        <dbReference type="Rhea" id="RHEA-COMP:9925"/>
        <dbReference type="Rhea" id="RHEA-COMP:9926"/>
        <dbReference type="ChEBI" id="CHEBI:15378"/>
        <dbReference type="ChEBI" id="CHEBI:57783"/>
        <dbReference type="ChEBI" id="CHEBI:58349"/>
        <dbReference type="ChEBI" id="CHEBI:78784"/>
        <dbReference type="ChEBI" id="CHEBI:78785"/>
        <dbReference type="EC" id="1.3.1.104"/>
    </reaction>
</comment>
<name>A0A182FUZ6_ANOAL</name>
<keyword evidence="13" id="KW-0456">Lyase</keyword>
<comment type="similarity">
    <text evidence="2 19">Belongs to the enoyl-CoA hydratase/isomerase family.</text>
</comment>
<dbReference type="GO" id="GO:0005739">
    <property type="term" value="C:mitochondrion"/>
    <property type="evidence" value="ECO:0007669"/>
    <property type="project" value="UniProtKB-SubCell"/>
</dbReference>
<evidence type="ECO:0000256" key="17">
    <source>
        <dbReference type="ARBA" id="ARBA00048843"/>
    </source>
</evidence>
<evidence type="ECO:0000256" key="9">
    <source>
        <dbReference type="ARBA" id="ARBA00023002"/>
    </source>
</evidence>
<dbReference type="VEuPathDB" id="VectorBase:AALB20_032695"/>
<dbReference type="SUPFAM" id="SSF52096">
    <property type="entry name" value="ClpP/crotonase"/>
    <property type="match status" value="1"/>
</dbReference>
<evidence type="ECO:0000256" key="13">
    <source>
        <dbReference type="ARBA" id="ARBA00023239"/>
    </source>
</evidence>
<dbReference type="InterPro" id="IPR014748">
    <property type="entry name" value="Enoyl-CoA_hydra_C"/>
</dbReference>
<dbReference type="InterPro" id="IPR013154">
    <property type="entry name" value="ADH-like_N"/>
</dbReference>
<dbReference type="InterPro" id="IPR036291">
    <property type="entry name" value="NAD(P)-bd_dom_sf"/>
</dbReference>
<dbReference type="CDD" id="cd06558">
    <property type="entry name" value="crotonase-like"/>
    <property type="match status" value="1"/>
</dbReference>
<evidence type="ECO:0000256" key="15">
    <source>
        <dbReference type="ARBA" id="ARBA00041058"/>
    </source>
</evidence>
<dbReference type="Gene3D" id="3.90.180.10">
    <property type="entry name" value="Medium-chain alcohol dehydrogenases, catalytic domain"/>
    <property type="match status" value="1"/>
</dbReference>
<dbReference type="GO" id="GO:0141148">
    <property type="term" value="F:enoyl-[acyl-carrier-protein] reductase (NADPH) activity"/>
    <property type="evidence" value="ECO:0007669"/>
    <property type="project" value="UniProtKB-EC"/>
</dbReference>
<dbReference type="Pfam" id="PF08240">
    <property type="entry name" value="ADH_N"/>
    <property type="match status" value="1"/>
</dbReference>
<sequence length="620" mass="66960">MANIARLFASRVAQLAQQQQQQQTKLLRLYSSAAPKAYEFIKAELTGEKKNVALITLNRPKALNALCNGLVAEISDALDRYEADDSIGAIVITGSEKAFAAGADIKEMQPNTYAKCINTDFLANWTRVAKAQKPIIAAVNGYALGGGCELAMMCDIIYAGDKARFGQPEIALGTIPGAGGTQRTTRSMGKSKAMEMCLTGNMITAEEAERAGLVSKVVPADKLVAEAVKLGEKISTFSPLIVRLCKEAVNTAYETSLNEGLKFERRHFHATFSTKDRLEGMTAFVEKLRQMSLVAKVLRYGEFGEPAKVLRLQEEPVPEPKDGEVLIRTLGAPINPADINTIQAVGGNECVGEVIAIGGGDAGATSLKVGDRVVPFATGLGTWRSHAIYSAGQLMKAPAGIGVAEAATITVNPCTGYRMLKDFVSLKAGDTVIQNGANSACGQAIIQLCRAWNIECVGVVRDRPEFGQLKDYLKGLGAAEILTEEELRTTKLFRDGIFRKPKLALNCVGGKNALEMSRQLDQAGVMVTYGGMSREPVTVPTASLIFKDLRFVGFWMTRWTKENAASPARAEMFNELFGLIDRGALKAPAHEMIAFDEYISAVTNALNIQGFVGKKYIFKF</sequence>
<evidence type="ECO:0000256" key="19">
    <source>
        <dbReference type="RuleBase" id="RU003707"/>
    </source>
</evidence>
<dbReference type="CDD" id="cd08290">
    <property type="entry name" value="ETR"/>
    <property type="match status" value="1"/>
</dbReference>
<dbReference type="Gene3D" id="3.90.226.10">
    <property type="entry name" value="2-enoyl-CoA Hydratase, Chain A, domain 1"/>
    <property type="match status" value="1"/>
</dbReference>
<evidence type="ECO:0000256" key="1">
    <source>
        <dbReference type="ARBA" id="ARBA00004173"/>
    </source>
</evidence>
<dbReference type="FunFam" id="1.10.12.10:FF:000001">
    <property type="entry name" value="Probable enoyl-CoA hydratase, mitochondrial"/>
    <property type="match status" value="1"/>
</dbReference>
<dbReference type="GO" id="GO:0006633">
    <property type="term" value="P:fatty acid biosynthetic process"/>
    <property type="evidence" value="ECO:0007669"/>
    <property type="project" value="UniProtKB-KW"/>
</dbReference>
<organism evidence="21 22">
    <name type="scientific">Anopheles albimanus</name>
    <name type="common">New world malaria mosquito</name>
    <dbReference type="NCBI Taxonomy" id="7167"/>
    <lineage>
        <taxon>Eukaryota</taxon>
        <taxon>Metazoa</taxon>
        <taxon>Ecdysozoa</taxon>
        <taxon>Arthropoda</taxon>
        <taxon>Hexapoda</taxon>
        <taxon>Insecta</taxon>
        <taxon>Pterygota</taxon>
        <taxon>Neoptera</taxon>
        <taxon>Endopterygota</taxon>
        <taxon>Diptera</taxon>
        <taxon>Nematocera</taxon>
        <taxon>Culicoidea</taxon>
        <taxon>Culicidae</taxon>
        <taxon>Anophelinae</taxon>
        <taxon>Anopheles</taxon>
    </lineage>
</organism>
<keyword evidence="11" id="KW-0496">Mitochondrion</keyword>
<evidence type="ECO:0000256" key="5">
    <source>
        <dbReference type="ARBA" id="ARBA00022516"/>
    </source>
</evidence>
<reference evidence="21 22" key="1">
    <citation type="journal article" date="2017" name="G3 (Bethesda)">
        <title>The Physical Genome Mapping of Anopheles albimanus Corrected Scaffold Misassemblies and Identified Interarm Rearrangements in Genus Anopheles.</title>
        <authorList>
            <person name="Artemov G.N."/>
            <person name="Peery A.N."/>
            <person name="Jiang X."/>
            <person name="Tu Z."/>
            <person name="Stegniy V.N."/>
            <person name="Sharakhova M.V."/>
            <person name="Sharakhov I.V."/>
        </authorList>
    </citation>
    <scope>NUCLEOTIDE SEQUENCE [LARGE SCALE GENOMIC DNA]</scope>
    <source>
        <strain evidence="21 22">ALBI9_A</strain>
    </source>
</reference>
<evidence type="ECO:0000256" key="4">
    <source>
        <dbReference type="ARBA" id="ARBA00012076"/>
    </source>
</evidence>
<reference evidence="21" key="2">
    <citation type="submission" date="2022-08" db="UniProtKB">
        <authorList>
            <consortium name="EnsemblMetazoa"/>
        </authorList>
    </citation>
    <scope>IDENTIFICATION</scope>
    <source>
        <strain evidence="21">STECLA/ALBI9_A</strain>
    </source>
</reference>
<dbReference type="EC" id="1.3.1.104" evidence="14"/>
<dbReference type="SUPFAM" id="SSF51735">
    <property type="entry name" value="NAD(P)-binding Rossmann-fold domains"/>
    <property type="match status" value="1"/>
</dbReference>
<dbReference type="EC" id="4.2.1.17" evidence="4"/>
<dbReference type="InterPro" id="IPR020843">
    <property type="entry name" value="ER"/>
</dbReference>
<dbReference type="Gene3D" id="1.10.12.10">
    <property type="entry name" value="Lyase 2-enoyl-coa Hydratase, Chain A, domain 2"/>
    <property type="match status" value="1"/>
</dbReference>
<keyword evidence="5" id="KW-0444">Lipid biosynthesis</keyword>
<evidence type="ECO:0000256" key="10">
    <source>
        <dbReference type="ARBA" id="ARBA00023098"/>
    </source>
</evidence>
<comment type="similarity">
    <text evidence="3">Belongs to the zinc-containing alcohol dehydrogenase family. Quinone oxidoreductase subfamily.</text>
</comment>
<dbReference type="InterPro" id="IPR051034">
    <property type="entry name" value="Mito_Enoyl-ACP_Reductase"/>
</dbReference>
<comment type="subcellular location">
    <subcellularLocation>
        <location evidence="1">Mitochondrion</location>
    </subcellularLocation>
</comment>
<evidence type="ECO:0000256" key="14">
    <source>
        <dbReference type="ARBA" id="ARBA00038963"/>
    </source>
</evidence>
<evidence type="ECO:0000256" key="12">
    <source>
        <dbReference type="ARBA" id="ARBA00023160"/>
    </source>
</evidence>
<keyword evidence="7" id="KW-0521">NADP</keyword>
<dbReference type="InterPro" id="IPR029045">
    <property type="entry name" value="ClpP/crotonase-like_dom_sf"/>
</dbReference>
<dbReference type="EnsemblMetazoa" id="AALB010381-RA">
    <property type="protein sequence ID" value="AALB010381-PA"/>
    <property type="gene ID" value="AALB010381"/>
</dbReference>
<evidence type="ECO:0000313" key="22">
    <source>
        <dbReference type="Proteomes" id="UP000069272"/>
    </source>
</evidence>
<dbReference type="Gene3D" id="3.40.50.720">
    <property type="entry name" value="NAD(P)-binding Rossmann-like Domain"/>
    <property type="match status" value="1"/>
</dbReference>
<evidence type="ECO:0000256" key="3">
    <source>
        <dbReference type="ARBA" id="ARBA00010371"/>
    </source>
</evidence>
<evidence type="ECO:0000256" key="2">
    <source>
        <dbReference type="ARBA" id="ARBA00005254"/>
    </source>
</evidence>
<dbReference type="Pfam" id="PF00107">
    <property type="entry name" value="ADH_zinc_N"/>
    <property type="match status" value="1"/>
</dbReference>
<accession>A0A182FUZ6</accession>
<evidence type="ECO:0000256" key="18">
    <source>
        <dbReference type="ARBA" id="ARBA00073937"/>
    </source>
</evidence>
<keyword evidence="22" id="KW-1185">Reference proteome</keyword>
<dbReference type="AlphaFoldDB" id="A0A182FUZ6"/>
<evidence type="ECO:0000256" key="16">
    <source>
        <dbReference type="ARBA" id="ARBA00042123"/>
    </source>
</evidence>
<dbReference type="FunFam" id="3.90.226.10:FF:000019">
    <property type="entry name" value="Enoyl-CoA hydratase, mitochondrial"/>
    <property type="match status" value="1"/>
</dbReference>
<dbReference type="FunFam" id="3.40.50.720:FF:000112">
    <property type="entry name" value="Enoyl-[acyl-carrier-protein] reductase 1, mitochondrial"/>
    <property type="match status" value="1"/>
</dbReference>
<dbReference type="VEuPathDB" id="VectorBase:AALB017709"/>
<dbReference type="VEuPathDB" id="VectorBase:AALB20_031647"/>
<dbReference type="VEuPathDB" id="VectorBase:AALB017710"/>
<evidence type="ECO:0000256" key="8">
    <source>
        <dbReference type="ARBA" id="ARBA00022946"/>
    </source>
</evidence>
<dbReference type="Proteomes" id="UP000069272">
    <property type="component" value="Chromosome 3R"/>
</dbReference>
<protein>
    <recommendedName>
        <fullName evidence="15">Enoyl-[acyl-carrier-protein] reductase, mitochondrial</fullName>
        <ecNumber evidence="14">1.3.1.104</ecNumber>
        <ecNumber evidence="4">4.2.1.17</ecNumber>
    </recommendedName>
    <alternativeName>
        <fullName evidence="16">2-enoyl thioester reductase</fullName>
    </alternativeName>
    <alternativeName>
        <fullName evidence="18">Probable enoyl-CoA hydratase, mitochondrial</fullName>
    </alternativeName>
</protein>
<dbReference type="InterPro" id="IPR011032">
    <property type="entry name" value="GroES-like_sf"/>
</dbReference>
<evidence type="ECO:0000313" key="21">
    <source>
        <dbReference type="EnsemblMetazoa" id="AALB010381-PA"/>
    </source>
</evidence>
<dbReference type="GO" id="GO:0004300">
    <property type="term" value="F:enoyl-CoA hydratase activity"/>
    <property type="evidence" value="ECO:0007669"/>
    <property type="project" value="UniProtKB-EC"/>
</dbReference>
<dbReference type="SMART" id="SM00829">
    <property type="entry name" value="PKS_ER"/>
    <property type="match status" value="1"/>
</dbReference>
<dbReference type="Pfam" id="PF00378">
    <property type="entry name" value="ECH_1"/>
    <property type="match status" value="1"/>
</dbReference>
<dbReference type="STRING" id="7167.A0A182FUZ6"/>